<dbReference type="PROSITE" id="PS50110">
    <property type="entry name" value="RESPONSE_REGULATORY"/>
    <property type="match status" value="1"/>
</dbReference>
<dbReference type="Proteomes" id="UP000886014">
    <property type="component" value="Unassembled WGS sequence"/>
</dbReference>
<dbReference type="InterPro" id="IPR001789">
    <property type="entry name" value="Sig_transdc_resp-reg_receiver"/>
</dbReference>
<evidence type="ECO:0000259" key="2">
    <source>
        <dbReference type="PROSITE" id="PS50110"/>
    </source>
</evidence>
<dbReference type="AlphaFoldDB" id="A0A7C5I4L4"/>
<dbReference type="SUPFAM" id="SSF52172">
    <property type="entry name" value="CheY-like"/>
    <property type="match status" value="1"/>
</dbReference>
<dbReference type="GO" id="GO:0000160">
    <property type="term" value="P:phosphorelay signal transduction system"/>
    <property type="evidence" value="ECO:0007669"/>
    <property type="project" value="InterPro"/>
</dbReference>
<evidence type="ECO:0000313" key="3">
    <source>
        <dbReference type="EMBL" id="HHF58203.1"/>
    </source>
</evidence>
<proteinExistence type="predicted"/>
<reference evidence="3" key="1">
    <citation type="journal article" date="2020" name="mSystems">
        <title>Genome- and Community-Level Interaction Insights into Carbon Utilization and Element Cycling Functions of Hydrothermarchaeota in Hydrothermal Sediment.</title>
        <authorList>
            <person name="Zhou Z."/>
            <person name="Liu Y."/>
            <person name="Xu W."/>
            <person name="Pan J."/>
            <person name="Luo Z.H."/>
            <person name="Li M."/>
        </authorList>
    </citation>
    <scope>NUCLEOTIDE SEQUENCE [LARGE SCALE GENOMIC DNA]</scope>
    <source>
        <strain evidence="3">HyVt-94</strain>
    </source>
</reference>
<dbReference type="Gene3D" id="3.40.50.2300">
    <property type="match status" value="1"/>
</dbReference>
<feature type="modified residue" description="4-aspartylphosphate" evidence="1">
    <location>
        <position position="60"/>
    </location>
</feature>
<name>A0A7C5I4L4_UNCW3</name>
<keyword evidence="1" id="KW-0597">Phosphoprotein</keyword>
<comment type="caution">
    <text evidence="3">The sequence shown here is derived from an EMBL/GenBank/DDBJ whole genome shotgun (WGS) entry which is preliminary data.</text>
</comment>
<dbReference type="InterPro" id="IPR011006">
    <property type="entry name" value="CheY-like_superfamily"/>
</dbReference>
<organism evidence="3">
    <name type="scientific">candidate division WOR-3 bacterium</name>
    <dbReference type="NCBI Taxonomy" id="2052148"/>
    <lineage>
        <taxon>Bacteria</taxon>
        <taxon>Bacteria division WOR-3</taxon>
    </lineage>
</organism>
<evidence type="ECO:0000256" key="1">
    <source>
        <dbReference type="PROSITE-ProRule" id="PRU00169"/>
    </source>
</evidence>
<protein>
    <submittedName>
        <fullName evidence="3">Response regulator</fullName>
    </submittedName>
</protein>
<feature type="domain" description="Response regulatory" evidence="2">
    <location>
        <begin position="4"/>
        <end position="144"/>
    </location>
</feature>
<accession>A0A7C5I4L4</accession>
<dbReference type="EMBL" id="DRTV01000147">
    <property type="protein sequence ID" value="HHF58203.1"/>
    <property type="molecule type" value="Genomic_DNA"/>
</dbReference>
<sequence length="144" mass="16675">MSKIILVVDDEPMVHELLEINLKRMKTPVEIHNALTGEEGIEMYRKLMEEGKKPDLVIMDLNLSGEDNMTAIENHMKGTGKLDGVRTTDGILKIDPQARIWGYTAWFDTEWSKKLGEYTEKIIGRTIPFHEFSKMVDMFFQQQD</sequence>
<dbReference type="Pfam" id="PF00072">
    <property type="entry name" value="Response_reg"/>
    <property type="match status" value="1"/>
</dbReference>
<gene>
    <name evidence="3" type="ORF">ENL41_02125</name>
</gene>